<dbReference type="KEGG" id="doa:AXF15_10095"/>
<dbReference type="RefSeq" id="WP_066606869.1">
    <property type="nucleotide sequence ID" value="NZ_CP014230.1"/>
</dbReference>
<sequence length="295" mass="31284">MTPQEMKAELRTLGARIEAGLGAIFTDGRTPAPLVESMKYSLMAGGKRLRPVLCLVWTELSGGSMDAAFDFACAIECIHTYSLIHDDLPAMDNDDLRRGKPSNHKQFDEATAILAGDGLLTEAFTLAASVNLPADRVLKALHHLSVAAGPRGMVGGQMLDMKLTGQAADLERMREMHAKKTGAMIESSCVTGAILGGGDSRVQALASAYGRAVGLAFQITDDILDVVGDEAQLGKPVGSDEAQGKSTYPALLGIERSRALARESVDQAMAALSGFSHPRAGFLRAVARYILDRAN</sequence>
<evidence type="ECO:0000256" key="4">
    <source>
        <dbReference type="ARBA" id="ARBA00022723"/>
    </source>
</evidence>
<comment type="cofactor">
    <cofactor evidence="1">
        <name>Mg(2+)</name>
        <dbReference type="ChEBI" id="CHEBI:18420"/>
    </cofactor>
</comment>
<dbReference type="GO" id="GO:0005737">
    <property type="term" value="C:cytoplasm"/>
    <property type="evidence" value="ECO:0007669"/>
    <property type="project" value="UniProtKB-ARBA"/>
</dbReference>
<evidence type="ECO:0000256" key="5">
    <source>
        <dbReference type="ARBA" id="ARBA00022842"/>
    </source>
</evidence>
<keyword evidence="3 7" id="KW-0808">Transferase</keyword>
<proteinExistence type="inferred from homology"/>
<dbReference type="PROSITE" id="PS00444">
    <property type="entry name" value="POLYPRENYL_SYNTHASE_2"/>
    <property type="match status" value="1"/>
</dbReference>
<dbReference type="SUPFAM" id="SSF48576">
    <property type="entry name" value="Terpenoid synthases"/>
    <property type="match status" value="1"/>
</dbReference>
<dbReference type="EMBL" id="CP014230">
    <property type="protein sequence ID" value="AMD93412.1"/>
    <property type="molecule type" value="Genomic_DNA"/>
</dbReference>
<dbReference type="GO" id="GO:0046872">
    <property type="term" value="F:metal ion binding"/>
    <property type="evidence" value="ECO:0007669"/>
    <property type="project" value="UniProtKB-KW"/>
</dbReference>
<dbReference type="NCBIfam" id="NF045485">
    <property type="entry name" value="FPPsyn"/>
    <property type="match status" value="1"/>
</dbReference>
<gene>
    <name evidence="8" type="ORF">AXF15_10095</name>
</gene>
<dbReference type="InterPro" id="IPR008949">
    <property type="entry name" value="Isoprenoid_synthase_dom_sf"/>
</dbReference>
<evidence type="ECO:0000256" key="7">
    <source>
        <dbReference type="RuleBase" id="RU004466"/>
    </source>
</evidence>
<dbReference type="FunFam" id="1.10.600.10:FF:000001">
    <property type="entry name" value="Geranylgeranyl diphosphate synthase"/>
    <property type="match status" value="1"/>
</dbReference>
<dbReference type="InterPro" id="IPR053378">
    <property type="entry name" value="Prenyl_diphosphate_synthase"/>
</dbReference>
<keyword evidence="4" id="KW-0479">Metal-binding</keyword>
<dbReference type="GO" id="GO:0004659">
    <property type="term" value="F:prenyltransferase activity"/>
    <property type="evidence" value="ECO:0007669"/>
    <property type="project" value="InterPro"/>
</dbReference>
<dbReference type="STRING" id="888061.AXF15_10095"/>
<dbReference type="Proteomes" id="UP000063964">
    <property type="component" value="Chromosome"/>
</dbReference>
<keyword evidence="5" id="KW-0460">Magnesium</keyword>
<dbReference type="GO" id="GO:0016114">
    <property type="term" value="P:terpenoid biosynthetic process"/>
    <property type="evidence" value="ECO:0007669"/>
    <property type="project" value="UniProtKB-ARBA"/>
</dbReference>
<dbReference type="PANTHER" id="PTHR43281:SF1">
    <property type="entry name" value="FARNESYL DIPHOSPHATE SYNTHASE"/>
    <property type="match status" value="1"/>
</dbReference>
<dbReference type="AlphaFoldDB" id="A0A0X8JRA0"/>
<name>A0A0X8JRA0_9BACT</name>
<evidence type="ECO:0000256" key="2">
    <source>
        <dbReference type="ARBA" id="ARBA00006706"/>
    </source>
</evidence>
<dbReference type="InterPro" id="IPR000092">
    <property type="entry name" value="Polyprenyl_synt"/>
</dbReference>
<dbReference type="CDD" id="cd00685">
    <property type="entry name" value="Trans_IPPS_HT"/>
    <property type="match status" value="1"/>
</dbReference>
<protein>
    <submittedName>
        <fullName evidence="8">Polyprenyl synthetase</fullName>
    </submittedName>
</protein>
<dbReference type="SFLD" id="SFLDG01017">
    <property type="entry name" value="Polyprenyl_Transferase_Like"/>
    <property type="match status" value="1"/>
</dbReference>
<evidence type="ECO:0000313" key="9">
    <source>
        <dbReference type="Proteomes" id="UP000063964"/>
    </source>
</evidence>
<keyword evidence="9" id="KW-1185">Reference proteome</keyword>
<dbReference type="PANTHER" id="PTHR43281">
    <property type="entry name" value="FARNESYL DIPHOSPHATE SYNTHASE"/>
    <property type="match status" value="1"/>
</dbReference>
<dbReference type="SFLD" id="SFLDS00005">
    <property type="entry name" value="Isoprenoid_Synthase_Type_I"/>
    <property type="match status" value="1"/>
</dbReference>
<evidence type="ECO:0000256" key="3">
    <source>
        <dbReference type="ARBA" id="ARBA00022679"/>
    </source>
</evidence>
<evidence type="ECO:0000256" key="1">
    <source>
        <dbReference type="ARBA" id="ARBA00001946"/>
    </source>
</evidence>
<evidence type="ECO:0000313" key="8">
    <source>
        <dbReference type="EMBL" id="AMD93412.1"/>
    </source>
</evidence>
<dbReference type="InterPro" id="IPR033749">
    <property type="entry name" value="Polyprenyl_synt_CS"/>
</dbReference>
<dbReference type="Gene3D" id="1.10.600.10">
    <property type="entry name" value="Farnesyl Diphosphate Synthase"/>
    <property type="match status" value="1"/>
</dbReference>
<keyword evidence="6" id="KW-0414">Isoprene biosynthesis</keyword>
<evidence type="ECO:0000256" key="6">
    <source>
        <dbReference type="ARBA" id="ARBA00023229"/>
    </source>
</evidence>
<comment type="similarity">
    <text evidence="2 7">Belongs to the FPP/GGPP synthase family.</text>
</comment>
<dbReference type="OrthoDB" id="9805316at2"/>
<accession>A0A0X8JRA0</accession>
<dbReference type="Pfam" id="PF00348">
    <property type="entry name" value="polyprenyl_synt"/>
    <property type="match status" value="1"/>
</dbReference>
<dbReference type="PROSITE" id="PS00723">
    <property type="entry name" value="POLYPRENYL_SYNTHASE_1"/>
    <property type="match status" value="1"/>
</dbReference>
<organism evidence="8 9">
    <name type="scientific">Desulfomicrobium orale DSM 12838</name>
    <dbReference type="NCBI Taxonomy" id="888061"/>
    <lineage>
        <taxon>Bacteria</taxon>
        <taxon>Pseudomonadati</taxon>
        <taxon>Thermodesulfobacteriota</taxon>
        <taxon>Desulfovibrionia</taxon>
        <taxon>Desulfovibrionales</taxon>
        <taxon>Desulfomicrobiaceae</taxon>
        <taxon>Desulfomicrobium</taxon>
    </lineage>
</organism>
<reference evidence="9" key="1">
    <citation type="submission" date="2016-02" db="EMBL/GenBank/DDBJ databases">
        <authorList>
            <person name="Holder M.E."/>
            <person name="Ajami N.J."/>
            <person name="Petrosino J.F."/>
        </authorList>
    </citation>
    <scope>NUCLEOTIDE SEQUENCE [LARGE SCALE GENOMIC DNA]</scope>
    <source>
        <strain evidence="9">DSM 12838</strain>
    </source>
</reference>